<accession>A0A940PZL8</accession>
<sequence>MTSHPVMEQTGEQSPSGYTLWAVFRRDPAAAGTAGDAAAGTAELTAAVDAVTASGVTLRGWYDVSGLRADADLMVWLHGDTAEGLQSALRVLRRTALIAGLLPTWNALGVHRDAEFNRAHVPGFLRGEAARDWLVLYPFVRDTEWYLLPEAERRRMLADHGRKGAEFRGVVANTVSSFALGDYEWLLPLESDDLTELVDLMRALRATDARRHMREETPFYTGRRVTTAEVAEVIR</sequence>
<dbReference type="RefSeq" id="WP_209705837.1">
    <property type="nucleotide sequence ID" value="NZ_JAFIDA010000001.1"/>
</dbReference>
<dbReference type="EMBL" id="JAFIDA010000001">
    <property type="protein sequence ID" value="MBP1327026.1"/>
    <property type="molecule type" value="Genomic_DNA"/>
</dbReference>
<dbReference type="EC" id="1.3.98.5" evidence="8 9"/>
<dbReference type="GO" id="GO:0006785">
    <property type="term" value="P:heme B biosynthetic process"/>
    <property type="evidence" value="ECO:0007669"/>
    <property type="project" value="UniProtKB-UniRule"/>
</dbReference>
<proteinExistence type="inferred from homology"/>
<dbReference type="SUPFAM" id="SSF54909">
    <property type="entry name" value="Dimeric alpha+beta barrel"/>
    <property type="match status" value="1"/>
</dbReference>
<comment type="catalytic activity">
    <reaction evidence="7">
        <text>Fe-coproporphyrin III + 2 H2O2 + 2 H(+) = heme b + 2 CO2 + 4 H2O</text>
        <dbReference type="Rhea" id="RHEA:56516"/>
        <dbReference type="ChEBI" id="CHEBI:15377"/>
        <dbReference type="ChEBI" id="CHEBI:15378"/>
        <dbReference type="ChEBI" id="CHEBI:16240"/>
        <dbReference type="ChEBI" id="CHEBI:16526"/>
        <dbReference type="ChEBI" id="CHEBI:60344"/>
        <dbReference type="ChEBI" id="CHEBI:68438"/>
        <dbReference type="EC" id="1.3.98.5"/>
    </reaction>
    <physiologicalReaction direction="left-to-right" evidence="7">
        <dbReference type="Rhea" id="RHEA:56517"/>
    </physiologicalReaction>
</comment>
<dbReference type="Proteomes" id="UP000675163">
    <property type="component" value="Unassembled WGS sequence"/>
</dbReference>
<dbReference type="Gene3D" id="3.30.70.1030">
    <property type="entry name" value="Apc35880, domain 1"/>
    <property type="match status" value="2"/>
</dbReference>
<evidence type="ECO:0000313" key="10">
    <source>
        <dbReference type="EMBL" id="MBP1327026.1"/>
    </source>
</evidence>
<keyword evidence="4 9" id="KW-0408">Iron</keyword>
<dbReference type="InterPro" id="IPR011008">
    <property type="entry name" value="Dimeric_a/b-barrel"/>
</dbReference>
<keyword evidence="9 10" id="KW-0560">Oxidoreductase</keyword>
<feature type="binding site" description="axial binding residue" evidence="9">
    <location>
        <position position="160"/>
    </location>
    <ligand>
        <name>Fe-coproporphyrin III</name>
        <dbReference type="ChEBI" id="CHEBI:68438"/>
    </ligand>
    <ligandPart>
        <name>Fe</name>
        <dbReference type="ChEBI" id="CHEBI:18248"/>
    </ligandPart>
</feature>
<evidence type="ECO:0000256" key="5">
    <source>
        <dbReference type="ARBA" id="ARBA00029882"/>
    </source>
</evidence>
<dbReference type="HAMAP" id="MF_02244">
    <property type="entry name" value="Coproheme_decarbox_2"/>
    <property type="match status" value="1"/>
</dbReference>
<dbReference type="NCBIfam" id="NF042928">
    <property type="entry name" value="HemQ_actino"/>
    <property type="match status" value="1"/>
</dbReference>
<keyword evidence="2 9" id="KW-0349">Heme</keyword>
<comment type="cofactor">
    <cofactor evidence="9">
        <name>Fe-coproporphyrin III</name>
        <dbReference type="ChEBI" id="CHEBI:68438"/>
    </cofactor>
    <text evidence="9">Fe-coproporphyrin III acts as both substrate and redox cofactor.</text>
</comment>
<comment type="similarity">
    <text evidence="9">Belongs to the ChdC family. Type 2 subfamily.</text>
</comment>
<evidence type="ECO:0000256" key="7">
    <source>
        <dbReference type="ARBA" id="ARBA00049896"/>
    </source>
</evidence>
<feature type="active site" evidence="9">
    <location>
        <position position="137"/>
    </location>
</feature>
<dbReference type="AlphaFoldDB" id="A0A940PZL8"/>
<reference evidence="10" key="1">
    <citation type="submission" date="2021-02" db="EMBL/GenBank/DDBJ databases">
        <title>Sequencing the genomes of 1000 actinobacteria strains.</title>
        <authorList>
            <person name="Klenk H.-P."/>
        </authorList>
    </citation>
    <scope>NUCLEOTIDE SEQUENCE</scope>
    <source>
        <strain evidence="10">DSM 22850</strain>
    </source>
</reference>
<dbReference type="GO" id="GO:0020037">
    <property type="term" value="F:heme binding"/>
    <property type="evidence" value="ECO:0007669"/>
    <property type="project" value="InterPro"/>
</dbReference>
<evidence type="ECO:0000256" key="1">
    <source>
        <dbReference type="ARBA" id="ARBA00014413"/>
    </source>
</evidence>
<organism evidence="10 11">
    <name type="scientific">Leucobacter exalbidus</name>
    <dbReference type="NCBI Taxonomy" id="662960"/>
    <lineage>
        <taxon>Bacteria</taxon>
        <taxon>Bacillati</taxon>
        <taxon>Actinomycetota</taxon>
        <taxon>Actinomycetes</taxon>
        <taxon>Micrococcales</taxon>
        <taxon>Microbacteriaceae</taxon>
        <taxon>Leucobacter</taxon>
    </lineage>
</organism>
<comment type="catalytic activity">
    <reaction evidence="9">
        <text>Fe-coproporphyrin III + H2O2 + H(+) = harderoheme III + CO2 + 2 H2O</text>
        <dbReference type="Rhea" id="RHEA:57940"/>
        <dbReference type="ChEBI" id="CHEBI:15377"/>
        <dbReference type="ChEBI" id="CHEBI:15378"/>
        <dbReference type="ChEBI" id="CHEBI:16240"/>
        <dbReference type="ChEBI" id="CHEBI:16526"/>
        <dbReference type="ChEBI" id="CHEBI:68438"/>
        <dbReference type="ChEBI" id="CHEBI:142463"/>
    </reaction>
</comment>
<dbReference type="Pfam" id="PF06778">
    <property type="entry name" value="Chlor_dismutase"/>
    <property type="match status" value="1"/>
</dbReference>
<dbReference type="GO" id="GO:0046872">
    <property type="term" value="F:metal ion binding"/>
    <property type="evidence" value="ECO:0007669"/>
    <property type="project" value="UniProtKB-KW"/>
</dbReference>
<evidence type="ECO:0000256" key="8">
    <source>
        <dbReference type="ARBA" id="ARBA00050019"/>
    </source>
</evidence>
<keyword evidence="3 9" id="KW-0479">Metal-binding</keyword>
<comment type="pathway">
    <text evidence="9">Porphyrin-containing compound metabolism; protoheme biosynthesis.</text>
</comment>
<evidence type="ECO:0000256" key="6">
    <source>
        <dbReference type="ARBA" id="ARBA00030236"/>
    </source>
</evidence>
<evidence type="ECO:0000256" key="2">
    <source>
        <dbReference type="ARBA" id="ARBA00022617"/>
    </source>
</evidence>
<protein>
    <recommendedName>
        <fullName evidence="1 9">Coproheme decarboxylase</fullName>
        <ecNumber evidence="8 9">1.3.98.5</ecNumber>
    </recommendedName>
    <alternativeName>
        <fullName evidence="5 9">Coproheme III oxidative decarboxylase</fullName>
    </alternativeName>
    <alternativeName>
        <fullName evidence="6 9">Hydrogen peroxide-dependent heme synthase</fullName>
    </alternativeName>
</protein>
<evidence type="ECO:0000256" key="3">
    <source>
        <dbReference type="ARBA" id="ARBA00022723"/>
    </source>
</evidence>
<dbReference type="PANTHER" id="PTHR36843:SF1">
    <property type="entry name" value="COPROHEME DECARBOXYLASE"/>
    <property type="match status" value="1"/>
</dbReference>
<dbReference type="PANTHER" id="PTHR36843">
    <property type="entry name" value="HEME-DEPENDENT PEROXIDASE YWFI-RELATED"/>
    <property type="match status" value="1"/>
</dbReference>
<name>A0A940PZL8_9MICO</name>
<dbReference type="InterPro" id="IPR010644">
    <property type="entry name" value="ChdC/CLD"/>
</dbReference>
<keyword evidence="11" id="KW-1185">Reference proteome</keyword>
<gene>
    <name evidence="9" type="primary">chdC</name>
    <name evidence="10" type="ORF">JOF28_002258</name>
</gene>
<keyword evidence="9" id="KW-0350">Heme biosynthesis</keyword>
<comment type="function">
    <text evidence="9">Involved in coproporphyrin-dependent heme b biosynthesis. Catalyzes the decarboxylation of Fe-coproporphyrin III (coproheme) to heme b (protoheme IX), the last step of the pathway. The reaction occurs in a stepwise manner with a three-propionate intermediate.</text>
</comment>
<evidence type="ECO:0000313" key="11">
    <source>
        <dbReference type="Proteomes" id="UP000675163"/>
    </source>
</evidence>
<evidence type="ECO:0000256" key="9">
    <source>
        <dbReference type="HAMAP-Rule" id="MF_02244"/>
    </source>
</evidence>
<comment type="catalytic activity">
    <reaction evidence="9">
        <text>harderoheme III + H2O2 + H(+) = heme b + CO2 + 2 H2O</text>
        <dbReference type="Rhea" id="RHEA:57944"/>
        <dbReference type="ChEBI" id="CHEBI:15377"/>
        <dbReference type="ChEBI" id="CHEBI:15378"/>
        <dbReference type="ChEBI" id="CHEBI:16240"/>
        <dbReference type="ChEBI" id="CHEBI:16526"/>
        <dbReference type="ChEBI" id="CHEBI:60344"/>
        <dbReference type="ChEBI" id="CHEBI:142463"/>
    </reaction>
</comment>
<evidence type="ECO:0000256" key="4">
    <source>
        <dbReference type="ARBA" id="ARBA00023004"/>
    </source>
</evidence>
<dbReference type="GO" id="GO:0016634">
    <property type="term" value="F:oxidoreductase activity, acting on the CH-CH group of donors, oxygen as acceptor"/>
    <property type="evidence" value="ECO:0007669"/>
    <property type="project" value="UniProtKB-UniRule"/>
</dbReference>
<comment type="caution">
    <text evidence="10">The sequence shown here is derived from an EMBL/GenBank/DDBJ whole genome shotgun (WGS) entry which is preliminary data.</text>
</comment>